<evidence type="ECO:0000256" key="1">
    <source>
        <dbReference type="SAM" id="Phobius"/>
    </source>
</evidence>
<keyword evidence="1" id="KW-0812">Transmembrane</keyword>
<keyword evidence="1" id="KW-0472">Membrane</keyword>
<keyword evidence="3" id="KW-1185">Reference proteome</keyword>
<organism evidence="2 3">
    <name type="scientific">Roseateles koreensis</name>
    <dbReference type="NCBI Taxonomy" id="2987526"/>
    <lineage>
        <taxon>Bacteria</taxon>
        <taxon>Pseudomonadati</taxon>
        <taxon>Pseudomonadota</taxon>
        <taxon>Betaproteobacteria</taxon>
        <taxon>Burkholderiales</taxon>
        <taxon>Sphaerotilaceae</taxon>
        <taxon>Roseateles</taxon>
    </lineage>
</organism>
<keyword evidence="1" id="KW-1133">Transmembrane helix</keyword>
<feature type="transmembrane region" description="Helical" evidence="1">
    <location>
        <begin position="260"/>
        <end position="283"/>
    </location>
</feature>
<proteinExistence type="predicted"/>
<protein>
    <submittedName>
        <fullName evidence="2">Uncharacterized protein</fullName>
    </submittedName>
</protein>
<evidence type="ECO:0000313" key="2">
    <source>
        <dbReference type="EMBL" id="MDC8783768.1"/>
    </source>
</evidence>
<gene>
    <name evidence="2" type="ORF">PRZ01_01005</name>
</gene>
<sequence>MQILDLGRPQSLSALGEPLLLRLPLRWPAGEALNTACLAARVVVGEQQLGESEVQKSLALNMDAQTGVLSLRTRAVVDEPVVRVMLGCPAQQVVVLMDPAPTAAPEPVLAADPPQLPEALMPESSRQAVAASQALPMQAPSAGPLVVRRPAVAKSALRPAVPKAGLQRAGLHMDALAFSSVAVTSGTAHAAALQAESSKPGQASASASTLLLVPTSLEARLASAESTYRALQLEQHALQLEAAALSLQLRQYRASPWHRWGGVGLLAMGVCVTLLLTGGTRAIQHRQRGRQRSLQPDVRQAL</sequence>
<dbReference type="Proteomes" id="UP001219862">
    <property type="component" value="Unassembled WGS sequence"/>
</dbReference>
<comment type="caution">
    <text evidence="2">The sequence shown here is derived from an EMBL/GenBank/DDBJ whole genome shotgun (WGS) entry which is preliminary data.</text>
</comment>
<evidence type="ECO:0000313" key="3">
    <source>
        <dbReference type="Proteomes" id="UP001219862"/>
    </source>
</evidence>
<dbReference type="EMBL" id="JAQQXS010000001">
    <property type="protein sequence ID" value="MDC8783768.1"/>
    <property type="molecule type" value="Genomic_DNA"/>
</dbReference>
<name>A0ABT5KLI3_9BURK</name>
<reference evidence="2 3" key="1">
    <citation type="submission" date="2022-10" db="EMBL/GenBank/DDBJ databases">
        <title>paucibacter sp. hw8 Genome sequencing.</title>
        <authorList>
            <person name="Park S."/>
        </authorList>
    </citation>
    <scope>NUCLEOTIDE SEQUENCE [LARGE SCALE GENOMIC DNA]</scope>
    <source>
        <strain evidence="3">hw8</strain>
    </source>
</reference>
<dbReference type="RefSeq" id="WP_273594882.1">
    <property type="nucleotide sequence ID" value="NZ_JAQQXS010000001.1"/>
</dbReference>
<accession>A0ABT5KLI3</accession>